<comment type="caution">
    <text evidence="1">The sequence shown here is derived from an EMBL/GenBank/DDBJ whole genome shotgun (WGS) entry which is preliminary data.</text>
</comment>
<protein>
    <submittedName>
        <fullName evidence="1">Uncharacterized protein</fullName>
    </submittedName>
</protein>
<dbReference type="Proteomes" id="UP000651208">
    <property type="component" value="Unassembled WGS sequence"/>
</dbReference>
<gene>
    <name evidence="1" type="ORF">FcAc13_05385</name>
</gene>
<organism evidence="1 2">
    <name type="scientific">Frischella japonica</name>
    <dbReference type="NCBI Taxonomy" id="2741544"/>
    <lineage>
        <taxon>Bacteria</taxon>
        <taxon>Pseudomonadati</taxon>
        <taxon>Pseudomonadota</taxon>
        <taxon>Gammaproteobacteria</taxon>
        <taxon>Orbales</taxon>
        <taxon>Orbaceae</taxon>
        <taxon>Frischella</taxon>
    </lineage>
</organism>
<name>A0ABR7QXF7_9GAMM</name>
<dbReference type="RefSeq" id="WP_187755190.1">
    <property type="nucleotide sequence ID" value="NZ_JABURY010000013.1"/>
</dbReference>
<proteinExistence type="predicted"/>
<accession>A0ABR7QXF7</accession>
<sequence>MKYFKGEVIFKYSEKDIIKVGNILSKLIFDKEGMFYGLANYLRDEVPFIYTDNILGFYFGIMQNPEELDLFCLEINDVLYKGNAQYIIDLRERLKFVIKQSPEFEIIED</sequence>
<dbReference type="EMBL" id="JABURY010000013">
    <property type="protein sequence ID" value="MBC9130741.1"/>
    <property type="molecule type" value="Genomic_DNA"/>
</dbReference>
<evidence type="ECO:0000313" key="1">
    <source>
        <dbReference type="EMBL" id="MBC9130741.1"/>
    </source>
</evidence>
<reference evidence="1 2" key="1">
    <citation type="submission" date="2020-06" db="EMBL/GenBank/DDBJ databases">
        <title>Frischella cerana isolated from Apis cerana gut homogenate.</title>
        <authorList>
            <person name="Wolter L.A."/>
            <person name="Suenami S."/>
            <person name="Miyazaki R."/>
        </authorList>
    </citation>
    <scope>NUCLEOTIDE SEQUENCE [LARGE SCALE GENOMIC DNA]</scope>
    <source>
        <strain evidence="1 2">Ac13</strain>
    </source>
</reference>
<keyword evidence="2" id="KW-1185">Reference proteome</keyword>
<evidence type="ECO:0000313" key="2">
    <source>
        <dbReference type="Proteomes" id="UP000651208"/>
    </source>
</evidence>